<evidence type="ECO:0000313" key="2">
    <source>
        <dbReference type="EMBL" id="OQW51777.1"/>
    </source>
</evidence>
<dbReference type="GO" id="GO:0019239">
    <property type="term" value="F:deaminase activity"/>
    <property type="evidence" value="ECO:0007669"/>
    <property type="project" value="TreeGrafter"/>
</dbReference>
<dbReference type="CDD" id="cd00448">
    <property type="entry name" value="YjgF_YER057c_UK114_family"/>
    <property type="match status" value="1"/>
</dbReference>
<dbReference type="Proteomes" id="UP000192872">
    <property type="component" value="Unassembled WGS sequence"/>
</dbReference>
<protein>
    <recommendedName>
        <fullName evidence="4">Enamine deaminase RidA</fullName>
    </recommendedName>
</protein>
<proteinExistence type="inferred from homology"/>
<dbReference type="SUPFAM" id="SSF55298">
    <property type="entry name" value="YjgF-like"/>
    <property type="match status" value="1"/>
</dbReference>
<dbReference type="PANTHER" id="PTHR11803">
    <property type="entry name" value="2-IMINOBUTANOATE/2-IMINOPROPANOATE DEAMINASE RIDA"/>
    <property type="match status" value="1"/>
</dbReference>
<comment type="similarity">
    <text evidence="1">Belongs to the RutC family.</text>
</comment>
<dbReference type="InterPro" id="IPR035959">
    <property type="entry name" value="RutC-like_sf"/>
</dbReference>
<evidence type="ECO:0008006" key="4">
    <source>
        <dbReference type="Google" id="ProtNLM"/>
    </source>
</evidence>
<comment type="caution">
    <text evidence="2">The sequence shown here is derived from an EMBL/GenBank/DDBJ whole genome shotgun (WGS) entry which is preliminary data.</text>
</comment>
<dbReference type="RefSeq" id="WP_376802225.1">
    <property type="nucleotide sequence ID" value="NZ_DBNB01000034.1"/>
</dbReference>
<dbReference type="STRING" id="1827387.A4S15_09860"/>
<dbReference type="InterPro" id="IPR006175">
    <property type="entry name" value="YjgF/YER057c/UK114"/>
</dbReference>
<dbReference type="PANTHER" id="PTHR11803:SF58">
    <property type="entry name" value="PROTEIN HMF1-RELATED"/>
    <property type="match status" value="1"/>
</dbReference>
<accession>A0A1W9HWU3</accession>
<dbReference type="Pfam" id="PF01042">
    <property type="entry name" value="Ribonuc_L-PSP"/>
    <property type="match status" value="1"/>
</dbReference>
<dbReference type="EMBL" id="LWDL01000017">
    <property type="protein sequence ID" value="OQW51777.1"/>
    <property type="molecule type" value="Genomic_DNA"/>
</dbReference>
<dbReference type="AlphaFoldDB" id="A0A1W9HWU3"/>
<evidence type="ECO:0000313" key="3">
    <source>
        <dbReference type="Proteomes" id="UP000192872"/>
    </source>
</evidence>
<organism evidence="2 3">
    <name type="scientific">Candidatus Raskinella chloraquaticus</name>
    <dbReference type="NCBI Taxonomy" id="1951219"/>
    <lineage>
        <taxon>Bacteria</taxon>
        <taxon>Pseudomonadati</taxon>
        <taxon>Pseudomonadota</taxon>
        <taxon>Alphaproteobacteria</taxon>
        <taxon>Hyphomicrobiales</taxon>
        <taxon>Phreatobacteraceae</taxon>
        <taxon>Candidatus Raskinella</taxon>
    </lineage>
</organism>
<sequence length="128" mass="13332">MMLERLNPASAPQPASAYSQAVAHSAGARRLVLSGQIGMTPGGEIVEGLEAQISQAFANFMAIVNAAGLGPEHVVKIVVYMVAGGDVAAYRRIRDKVFGAYPPASTYVVVAGLADPRFLFEVEGEAVG</sequence>
<evidence type="ECO:0000256" key="1">
    <source>
        <dbReference type="ARBA" id="ARBA00010552"/>
    </source>
</evidence>
<dbReference type="GO" id="GO:0005829">
    <property type="term" value="C:cytosol"/>
    <property type="evidence" value="ECO:0007669"/>
    <property type="project" value="TreeGrafter"/>
</dbReference>
<gene>
    <name evidence="2" type="ORF">A4S15_09860</name>
</gene>
<name>A0A1W9HWU3_9HYPH</name>
<reference evidence="2 3" key="1">
    <citation type="journal article" date="2017" name="Water Res.">
        <title>Comammox in drinking water systems.</title>
        <authorList>
            <person name="Wang Y."/>
            <person name="Ma L."/>
            <person name="Mao Y."/>
            <person name="Jiang X."/>
            <person name="Xia Y."/>
            <person name="Yu K."/>
            <person name="Li B."/>
            <person name="Zhang T."/>
        </authorList>
    </citation>
    <scope>NUCLEOTIDE SEQUENCE [LARGE SCALE GENOMIC DNA]</scope>
    <source>
        <strain evidence="2">SG_bin8</strain>
    </source>
</reference>
<dbReference type="Gene3D" id="3.30.1330.40">
    <property type="entry name" value="RutC-like"/>
    <property type="match status" value="1"/>
</dbReference>